<dbReference type="PANTHER" id="PTHR11527">
    <property type="entry name" value="HEAT-SHOCK PROTEIN 20 FAMILY MEMBER"/>
    <property type="match status" value="1"/>
</dbReference>
<evidence type="ECO:0000259" key="3">
    <source>
        <dbReference type="PROSITE" id="PS01031"/>
    </source>
</evidence>
<dbReference type="InterPro" id="IPR008978">
    <property type="entry name" value="HSP20-like_chaperone"/>
</dbReference>
<evidence type="ECO:0000256" key="1">
    <source>
        <dbReference type="PROSITE-ProRule" id="PRU00285"/>
    </source>
</evidence>
<sequence length="147" mass="16065">MPGRSGHSVGPGVDVSLGRMNEPVLARLQHLMTLREEVETLAGLGPWTPAADWCDGDTHLELHLDVPGVHPDSLELLEEGELVTVAGQRPETRRLLRHERPSGTFRRTFTFPEPVIPNTGEASLNGGVLTVKFEKKHPTINVAVQGK</sequence>
<name>A0ABQ2FER5_9DEIO</name>
<dbReference type="Gene3D" id="2.60.40.790">
    <property type="match status" value="1"/>
</dbReference>
<dbReference type="SUPFAM" id="SSF49764">
    <property type="entry name" value="HSP20-like chaperones"/>
    <property type="match status" value="1"/>
</dbReference>
<dbReference type="CDD" id="cd06464">
    <property type="entry name" value="ACD_sHsps-like"/>
    <property type="match status" value="1"/>
</dbReference>
<evidence type="ECO:0000313" key="4">
    <source>
        <dbReference type="EMBL" id="GGK87307.1"/>
    </source>
</evidence>
<evidence type="ECO:0000313" key="5">
    <source>
        <dbReference type="Proteomes" id="UP000604341"/>
    </source>
</evidence>
<dbReference type="InterPro" id="IPR002068">
    <property type="entry name" value="A-crystallin/Hsp20_dom"/>
</dbReference>
<feature type="domain" description="SHSP" evidence="3">
    <location>
        <begin position="42"/>
        <end position="147"/>
    </location>
</feature>
<dbReference type="Pfam" id="PF00011">
    <property type="entry name" value="HSP20"/>
    <property type="match status" value="1"/>
</dbReference>
<reference evidence="5" key="1">
    <citation type="journal article" date="2019" name="Int. J. Syst. Evol. Microbiol.">
        <title>The Global Catalogue of Microorganisms (GCM) 10K type strain sequencing project: providing services to taxonomists for standard genome sequencing and annotation.</title>
        <authorList>
            <consortium name="The Broad Institute Genomics Platform"/>
            <consortium name="The Broad Institute Genome Sequencing Center for Infectious Disease"/>
            <person name="Wu L."/>
            <person name="Ma J."/>
        </authorList>
    </citation>
    <scope>NUCLEOTIDE SEQUENCE [LARGE SCALE GENOMIC DNA]</scope>
    <source>
        <strain evidence="5">JCM 19173</strain>
    </source>
</reference>
<dbReference type="Proteomes" id="UP000604341">
    <property type="component" value="Unassembled WGS sequence"/>
</dbReference>
<protein>
    <submittedName>
        <fullName evidence="4">Heat-shock protein</fullName>
    </submittedName>
</protein>
<dbReference type="InterPro" id="IPR031107">
    <property type="entry name" value="Small_HSP"/>
</dbReference>
<comment type="caution">
    <text evidence="4">The sequence shown here is derived from an EMBL/GenBank/DDBJ whole genome shotgun (WGS) entry which is preliminary data.</text>
</comment>
<evidence type="ECO:0000256" key="2">
    <source>
        <dbReference type="RuleBase" id="RU003616"/>
    </source>
</evidence>
<comment type="similarity">
    <text evidence="1 2">Belongs to the small heat shock protein (HSP20) family.</text>
</comment>
<gene>
    <name evidence="4" type="ORF">GCM10010844_02300</name>
</gene>
<dbReference type="PROSITE" id="PS01031">
    <property type="entry name" value="SHSP"/>
    <property type="match status" value="1"/>
</dbReference>
<accession>A0ABQ2FER5</accession>
<keyword evidence="5" id="KW-1185">Reference proteome</keyword>
<organism evidence="4 5">
    <name type="scientific">Deinococcus radiotolerans</name>
    <dbReference type="NCBI Taxonomy" id="1309407"/>
    <lineage>
        <taxon>Bacteria</taxon>
        <taxon>Thermotogati</taxon>
        <taxon>Deinococcota</taxon>
        <taxon>Deinococci</taxon>
        <taxon>Deinococcales</taxon>
        <taxon>Deinococcaceae</taxon>
        <taxon>Deinococcus</taxon>
    </lineage>
</organism>
<proteinExistence type="inferred from homology"/>
<dbReference type="EMBL" id="BMPE01000001">
    <property type="protein sequence ID" value="GGK87307.1"/>
    <property type="molecule type" value="Genomic_DNA"/>
</dbReference>